<dbReference type="SUPFAM" id="SSF56801">
    <property type="entry name" value="Acetyl-CoA synthetase-like"/>
    <property type="match status" value="1"/>
</dbReference>
<dbReference type="PATRIC" id="fig|1622118.3.peg.1686"/>
<dbReference type="STRING" id="1622118.Lupro_08160"/>
<dbReference type="InterPro" id="IPR042099">
    <property type="entry name" value="ANL_N_sf"/>
</dbReference>
<dbReference type="Pfam" id="PF04443">
    <property type="entry name" value="LuxE"/>
    <property type="match status" value="1"/>
</dbReference>
<organism evidence="2 3">
    <name type="scientific">Lutibacter profundi</name>
    <dbReference type="NCBI Taxonomy" id="1622118"/>
    <lineage>
        <taxon>Bacteria</taxon>
        <taxon>Pseudomonadati</taxon>
        <taxon>Bacteroidota</taxon>
        <taxon>Flavobacteriia</taxon>
        <taxon>Flavobacteriales</taxon>
        <taxon>Flavobacteriaceae</taxon>
        <taxon>Lutibacter</taxon>
    </lineage>
</organism>
<keyword evidence="3" id="KW-1185">Reference proteome</keyword>
<protein>
    <submittedName>
        <fullName evidence="2">Acyl transferase</fullName>
    </submittedName>
</protein>
<evidence type="ECO:0000259" key="1">
    <source>
        <dbReference type="Pfam" id="PF04443"/>
    </source>
</evidence>
<name>A0A0X8G7R2_9FLAO</name>
<dbReference type="KEGG" id="lut:Lupro_08160"/>
<proteinExistence type="predicted"/>
<dbReference type="RefSeq" id="WP_068208519.1">
    <property type="nucleotide sequence ID" value="NZ_CP013355.1"/>
</dbReference>
<dbReference type="InterPro" id="IPR007534">
    <property type="entry name" value="LuxE"/>
</dbReference>
<reference evidence="2 3" key="2">
    <citation type="journal article" date="2016" name="Int. J. Syst. Evol. Microbiol.">
        <title>Lutibacter profundi sp. nov., isolated from a deep-sea hydrothermal system on the Arctic Mid-Ocean Ridge and emended description of the genus Lutibacter.</title>
        <authorList>
            <person name="Le Moine Bauer S."/>
            <person name="Roalkvam I."/>
            <person name="Steen I.H."/>
            <person name="Dahle H."/>
        </authorList>
    </citation>
    <scope>NUCLEOTIDE SEQUENCE [LARGE SCALE GENOMIC DNA]</scope>
    <source>
        <strain evidence="2 3">LP1</strain>
    </source>
</reference>
<reference evidence="3" key="1">
    <citation type="submission" date="2015-12" db="EMBL/GenBank/DDBJ databases">
        <title>Complete genome sequence of Lutibacter profundus strain LP1.</title>
        <authorList>
            <person name="Wissuwa J."/>
            <person name="Le Moine Bauer S."/>
            <person name="Stokke R."/>
            <person name="Dahle H."/>
            <person name="Steen I.H."/>
        </authorList>
    </citation>
    <scope>NUCLEOTIDE SEQUENCE [LARGE SCALE GENOMIC DNA]</scope>
    <source>
        <strain evidence="3">LP1</strain>
    </source>
</reference>
<dbReference type="OrthoDB" id="182577at2"/>
<dbReference type="GO" id="GO:0008218">
    <property type="term" value="P:bioluminescence"/>
    <property type="evidence" value="ECO:0007669"/>
    <property type="project" value="InterPro"/>
</dbReference>
<feature type="domain" description="Acyl-protein synthetase LuxE" evidence="1">
    <location>
        <begin position="15"/>
        <end position="323"/>
    </location>
</feature>
<evidence type="ECO:0000313" key="2">
    <source>
        <dbReference type="EMBL" id="AMC11228.1"/>
    </source>
</evidence>
<evidence type="ECO:0000313" key="3">
    <source>
        <dbReference type="Proteomes" id="UP000059672"/>
    </source>
</evidence>
<dbReference type="GO" id="GO:0047474">
    <property type="term" value="F:long-chain fatty acid--protein ligase activity"/>
    <property type="evidence" value="ECO:0007669"/>
    <property type="project" value="InterPro"/>
</dbReference>
<dbReference type="AlphaFoldDB" id="A0A0X8G7R2"/>
<dbReference type="EMBL" id="CP013355">
    <property type="protein sequence ID" value="AMC11228.1"/>
    <property type="molecule type" value="Genomic_DNA"/>
</dbReference>
<dbReference type="Proteomes" id="UP000059672">
    <property type="component" value="Chromosome"/>
</dbReference>
<sequence length="325" mass="37310">MKINKFFNISNANDFKQISLEIFKFQAENNLVYKAFINYLHVDIRDVKSIKQIPFLPIQFFKSHKVISSKEKIQQLFLSSGTTGNSQSKHFVTDLTIYEKSFEKGFEYFYGSLKNYTILALLPSYLEREGSSLIYMVNNFIKKSKKPRSGFYLNNLDELHKNLLELDKNNEKTILIGVSFALLDLVEKYKFQLKNTIIMETGGMKGRRKELIREELHQILCEGFGVKKIHSEYGMTELLSQAYSKGNGIFKCPPWMKILIRDTEDALTLLPTGKSGGINVIDLANVNSCSFITTQDLGKIHPNNTFEVLGRFDNSDIRGCNLMVM</sequence>
<accession>A0A0X8G7R2</accession>
<dbReference type="GO" id="GO:0016740">
    <property type="term" value="F:transferase activity"/>
    <property type="evidence" value="ECO:0007669"/>
    <property type="project" value="UniProtKB-KW"/>
</dbReference>
<keyword evidence="2" id="KW-0808">Transferase</keyword>
<dbReference type="Gene3D" id="3.40.50.12780">
    <property type="entry name" value="N-terminal domain of ligase-like"/>
    <property type="match status" value="1"/>
</dbReference>
<gene>
    <name evidence="2" type="ORF">Lupro_08160</name>
</gene>